<proteinExistence type="inferred from homology"/>
<dbReference type="EMBL" id="PEYO01000011">
    <property type="protein sequence ID" value="PIU03677.1"/>
    <property type="molecule type" value="Genomic_DNA"/>
</dbReference>
<dbReference type="InterPro" id="IPR023296">
    <property type="entry name" value="Glyco_hydro_beta-prop_sf"/>
</dbReference>
<evidence type="ECO:0000256" key="1">
    <source>
        <dbReference type="ARBA" id="ARBA00022676"/>
    </source>
</evidence>
<dbReference type="CDD" id="cd18611">
    <property type="entry name" value="GH130"/>
    <property type="match status" value="1"/>
</dbReference>
<evidence type="ECO:0000256" key="2">
    <source>
        <dbReference type="ARBA" id="ARBA00022679"/>
    </source>
</evidence>
<reference evidence="5" key="1">
    <citation type="submission" date="2017-09" db="EMBL/GenBank/DDBJ databases">
        <title>Depth-based differentiation of microbial function through sediment-hosted aquifers and enrichment of novel symbionts in the deep terrestrial subsurface.</title>
        <authorList>
            <person name="Probst A.J."/>
            <person name="Ladd B."/>
            <person name="Jarett J.K."/>
            <person name="Geller-Mcgrath D.E."/>
            <person name="Sieber C.M.K."/>
            <person name="Emerson J.B."/>
            <person name="Anantharaman K."/>
            <person name="Thomas B.C."/>
            <person name="Malmstrom R."/>
            <person name="Stieglmeier M."/>
            <person name="Klingl A."/>
            <person name="Woyke T."/>
            <person name="Ryan C.M."/>
            <person name="Banfield J.F."/>
        </authorList>
    </citation>
    <scope>NUCLEOTIDE SEQUENCE [LARGE SCALE GENOMIC DNA]</scope>
</reference>
<comment type="caution">
    <text evidence="4">The sequence shown here is derived from an EMBL/GenBank/DDBJ whole genome shotgun (WGS) entry which is preliminary data.</text>
</comment>
<evidence type="ECO:0000256" key="3">
    <source>
        <dbReference type="ARBA" id="ARBA00024356"/>
    </source>
</evidence>
<dbReference type="PANTHER" id="PTHR34106:SF5">
    <property type="entry name" value="GLYCOSIDASE"/>
    <property type="match status" value="1"/>
</dbReference>
<keyword evidence="2" id="KW-0808">Transferase</keyword>
<dbReference type="PANTHER" id="PTHR34106">
    <property type="entry name" value="GLYCOSIDASE"/>
    <property type="match status" value="1"/>
</dbReference>
<dbReference type="InterPro" id="IPR007184">
    <property type="entry name" value="Mannoside_phosphorylase"/>
</dbReference>
<sequence length="315" mass="36220">MIVNRYNKNPILTPNKNHPWEAEAVFNGCPIKKGKEVFLLYRAMSPLSVSSIGVAKSKDGVIFYNRQQLIISKYPWERFGCEDPRVTKLNKQYYIFYTGLSTYPPTAEGVKVALAISKDLKTVQEKHLITFFNAKAMSLFPEKINKKMWAVLTVHTDQPPAKICLASFNNEKELWSKEYWNKWYPNFKKSVLPLQRTLQDHVEAGAPPIKTKNGWLLIYSYIRNYFSLRQRAFSVEAVLLDLKNPFKIIARTNLPILVPEEPYEKVGKVPNIVFPSGAMVKDNLIYLYYGSADTTISLAYISIPNLLKNILENQD</sequence>
<dbReference type="Pfam" id="PF04041">
    <property type="entry name" value="Glyco_hydro_130"/>
    <property type="match status" value="1"/>
</dbReference>
<evidence type="ECO:0000313" key="4">
    <source>
        <dbReference type="EMBL" id="PIU03677.1"/>
    </source>
</evidence>
<gene>
    <name evidence="4" type="ORF">COT44_01980</name>
</gene>
<comment type="similarity">
    <text evidence="3">Belongs to the glycosyl hydrolase 130 family.</text>
</comment>
<dbReference type="SUPFAM" id="SSF75005">
    <property type="entry name" value="Arabinanase/levansucrase/invertase"/>
    <property type="match status" value="1"/>
</dbReference>
<dbReference type="Proteomes" id="UP000228996">
    <property type="component" value="Unassembled WGS sequence"/>
</dbReference>
<evidence type="ECO:0000313" key="5">
    <source>
        <dbReference type="Proteomes" id="UP000228996"/>
    </source>
</evidence>
<protein>
    <recommendedName>
        <fullName evidence="6">Glycosidase</fullName>
    </recommendedName>
</protein>
<accession>A0A2M6XDI3</accession>
<name>A0A2M6XDI3_9BACT</name>
<evidence type="ECO:0008006" key="6">
    <source>
        <dbReference type="Google" id="ProtNLM"/>
    </source>
</evidence>
<dbReference type="AlphaFoldDB" id="A0A2M6XDI3"/>
<dbReference type="Gene3D" id="2.115.10.20">
    <property type="entry name" value="Glycosyl hydrolase domain, family 43"/>
    <property type="match status" value="1"/>
</dbReference>
<keyword evidence="1" id="KW-0328">Glycosyltransferase</keyword>
<dbReference type="GO" id="GO:0016757">
    <property type="term" value="F:glycosyltransferase activity"/>
    <property type="evidence" value="ECO:0007669"/>
    <property type="project" value="UniProtKB-KW"/>
</dbReference>
<organism evidence="4 5">
    <name type="scientific">Candidatus Shapirobacteria bacterium CG08_land_8_20_14_0_20_39_18</name>
    <dbReference type="NCBI Taxonomy" id="1974883"/>
    <lineage>
        <taxon>Bacteria</taxon>
        <taxon>Candidatus Shapironibacteriota</taxon>
    </lineage>
</organism>